<protein>
    <recommendedName>
        <fullName evidence="4">BZIP domain-containing protein</fullName>
    </recommendedName>
</protein>
<name>A0A4U5M900_STECR</name>
<keyword evidence="3" id="KW-1185">Reference proteome</keyword>
<reference evidence="2 3" key="1">
    <citation type="journal article" date="2015" name="Genome Biol.">
        <title>Comparative genomics of Steinernema reveals deeply conserved gene regulatory networks.</title>
        <authorList>
            <person name="Dillman A.R."/>
            <person name="Macchietto M."/>
            <person name="Porter C.F."/>
            <person name="Rogers A."/>
            <person name="Williams B."/>
            <person name="Antoshechkin I."/>
            <person name="Lee M.M."/>
            <person name="Goodwin Z."/>
            <person name="Lu X."/>
            <person name="Lewis E.E."/>
            <person name="Goodrich-Blair H."/>
            <person name="Stock S.P."/>
            <person name="Adams B.J."/>
            <person name="Sternberg P.W."/>
            <person name="Mortazavi A."/>
        </authorList>
    </citation>
    <scope>NUCLEOTIDE SEQUENCE [LARGE SCALE GENOMIC DNA]</scope>
    <source>
        <strain evidence="2 3">ALL</strain>
    </source>
</reference>
<proteinExistence type="predicted"/>
<accession>A0A4U5M900</accession>
<evidence type="ECO:0000313" key="3">
    <source>
        <dbReference type="Proteomes" id="UP000298663"/>
    </source>
</evidence>
<reference evidence="2 3" key="2">
    <citation type="journal article" date="2019" name="G3 (Bethesda)">
        <title>Hybrid Assembly of the Genome of the Entomopathogenic Nematode Steinernema carpocapsae Identifies the X-Chromosome.</title>
        <authorList>
            <person name="Serra L."/>
            <person name="Macchietto M."/>
            <person name="Macias-Munoz A."/>
            <person name="McGill C.J."/>
            <person name="Rodriguez I.M."/>
            <person name="Rodriguez B."/>
            <person name="Murad R."/>
            <person name="Mortazavi A."/>
        </authorList>
    </citation>
    <scope>NUCLEOTIDE SEQUENCE [LARGE SCALE GENOMIC DNA]</scope>
    <source>
        <strain evidence="2 3">ALL</strain>
    </source>
</reference>
<feature type="compositionally biased region" description="Polar residues" evidence="1">
    <location>
        <begin position="1"/>
        <end position="10"/>
    </location>
</feature>
<dbReference type="EMBL" id="AZBU02000009">
    <property type="protein sequence ID" value="TKR65362.1"/>
    <property type="molecule type" value="Genomic_DNA"/>
</dbReference>
<organism evidence="2 3">
    <name type="scientific">Steinernema carpocapsae</name>
    <name type="common">Entomopathogenic nematode</name>
    <dbReference type="NCBI Taxonomy" id="34508"/>
    <lineage>
        <taxon>Eukaryota</taxon>
        <taxon>Metazoa</taxon>
        <taxon>Ecdysozoa</taxon>
        <taxon>Nematoda</taxon>
        <taxon>Chromadorea</taxon>
        <taxon>Rhabditida</taxon>
        <taxon>Tylenchina</taxon>
        <taxon>Panagrolaimomorpha</taxon>
        <taxon>Strongyloidoidea</taxon>
        <taxon>Steinernematidae</taxon>
        <taxon>Steinernema</taxon>
    </lineage>
</organism>
<sequence length="194" mass="22103">MSNTPKTAKTNTERSQEHRQRVKMQLQEREDLLQERHNWSIERQQLLERIAQLEGRFQDPKYGFENQGQGFQPPAHMSPPLSCGDTSGSEDGEVFNDFFPQDSYVNDKKMMAPSAQKRPYQGIESFSPAKNMHQNESNVCVIENDIEMEPDTIYVMKNGNIILKSDKDLEFSGITIPCGPANGRVPNTLLIQKA</sequence>
<evidence type="ECO:0000256" key="1">
    <source>
        <dbReference type="SAM" id="MobiDB-lite"/>
    </source>
</evidence>
<evidence type="ECO:0000313" key="2">
    <source>
        <dbReference type="EMBL" id="TKR65362.1"/>
    </source>
</evidence>
<dbReference type="Proteomes" id="UP000298663">
    <property type="component" value="Unassembled WGS sequence"/>
</dbReference>
<feature type="region of interest" description="Disordered" evidence="1">
    <location>
        <begin position="62"/>
        <end position="91"/>
    </location>
</feature>
<dbReference type="AlphaFoldDB" id="A0A4U5M900"/>
<gene>
    <name evidence="2" type="ORF">L596_025775</name>
</gene>
<evidence type="ECO:0008006" key="4">
    <source>
        <dbReference type="Google" id="ProtNLM"/>
    </source>
</evidence>
<feature type="region of interest" description="Disordered" evidence="1">
    <location>
        <begin position="1"/>
        <end position="23"/>
    </location>
</feature>
<comment type="caution">
    <text evidence="2">The sequence shown here is derived from an EMBL/GenBank/DDBJ whole genome shotgun (WGS) entry which is preliminary data.</text>
</comment>